<keyword evidence="3" id="KW-0808">Transferase</keyword>
<dbReference type="PANTHER" id="PTHR43630:SF2">
    <property type="entry name" value="GLYCOSYLTRANSFERASE"/>
    <property type="match status" value="1"/>
</dbReference>
<dbReference type="RefSeq" id="WP_207542115.1">
    <property type="nucleotide sequence ID" value="NZ_JAFNAA010000009.1"/>
</dbReference>
<dbReference type="GO" id="GO:0016740">
    <property type="term" value="F:transferase activity"/>
    <property type="evidence" value="ECO:0007669"/>
    <property type="project" value="UniProtKB-KW"/>
</dbReference>
<dbReference type="AlphaFoldDB" id="A0A8I1W8Y4"/>
<evidence type="ECO:0000256" key="1">
    <source>
        <dbReference type="ARBA" id="ARBA00038494"/>
    </source>
</evidence>
<dbReference type="InterPro" id="IPR001173">
    <property type="entry name" value="Glyco_trans_2-like"/>
</dbReference>
<protein>
    <submittedName>
        <fullName evidence="3">Glycosyltransferase family 2 protein</fullName>
    </submittedName>
</protein>
<name>A0A8I1W8Y4_PLESH</name>
<dbReference type="Proteomes" id="UP000664658">
    <property type="component" value="Unassembled WGS sequence"/>
</dbReference>
<dbReference type="Pfam" id="PF00535">
    <property type="entry name" value="Glycos_transf_2"/>
    <property type="match status" value="1"/>
</dbReference>
<accession>A0A8I1W8Y4</accession>
<organism evidence="3 4">
    <name type="scientific">Plesiomonas shigelloides</name>
    <name type="common">Aeromonas shigelloides</name>
    <dbReference type="NCBI Taxonomy" id="703"/>
    <lineage>
        <taxon>Bacteria</taxon>
        <taxon>Pseudomonadati</taxon>
        <taxon>Pseudomonadota</taxon>
        <taxon>Gammaproteobacteria</taxon>
        <taxon>Enterobacterales</taxon>
        <taxon>Enterobacteriaceae</taxon>
        <taxon>Plesiomonas</taxon>
    </lineage>
</organism>
<evidence type="ECO:0000313" key="4">
    <source>
        <dbReference type="Proteomes" id="UP000664658"/>
    </source>
</evidence>
<reference evidence="3" key="1">
    <citation type="submission" date="2021-03" db="EMBL/GenBank/DDBJ databases">
        <title>Plesiomonas shigelloides zfcc0051, isolated from zebrafish feces.</title>
        <authorList>
            <person name="Vanderhoek Z."/>
            <person name="Gaulke C."/>
        </authorList>
    </citation>
    <scope>NUCLEOTIDE SEQUENCE</scope>
    <source>
        <strain evidence="3">Zfcc0051</strain>
    </source>
</reference>
<dbReference type="PANTHER" id="PTHR43630">
    <property type="entry name" value="POLY-BETA-1,6-N-ACETYL-D-GLUCOSAMINE SYNTHASE"/>
    <property type="match status" value="1"/>
</dbReference>
<comment type="similarity">
    <text evidence="1">Belongs to the glycosyltransferase 2 family. WaaE/KdtX subfamily.</text>
</comment>
<evidence type="ECO:0000313" key="3">
    <source>
        <dbReference type="EMBL" id="MBO1108502.1"/>
    </source>
</evidence>
<dbReference type="SUPFAM" id="SSF53448">
    <property type="entry name" value="Nucleotide-diphospho-sugar transferases"/>
    <property type="match status" value="1"/>
</dbReference>
<dbReference type="EMBL" id="JAFNAA010000009">
    <property type="protein sequence ID" value="MBO1108502.1"/>
    <property type="molecule type" value="Genomic_DNA"/>
</dbReference>
<dbReference type="Gene3D" id="3.90.550.10">
    <property type="entry name" value="Spore Coat Polysaccharide Biosynthesis Protein SpsA, Chain A"/>
    <property type="match status" value="1"/>
</dbReference>
<evidence type="ECO:0000259" key="2">
    <source>
        <dbReference type="Pfam" id="PF00535"/>
    </source>
</evidence>
<feature type="domain" description="Glycosyltransferase 2-like" evidence="2">
    <location>
        <begin position="6"/>
        <end position="105"/>
    </location>
</feature>
<dbReference type="InterPro" id="IPR029044">
    <property type="entry name" value="Nucleotide-diphossugar_trans"/>
</dbReference>
<gene>
    <name evidence="3" type="ORF">J2R62_09735</name>
</gene>
<dbReference type="CDD" id="cd02511">
    <property type="entry name" value="Beta4Glucosyltransferase"/>
    <property type="match status" value="1"/>
</dbReference>
<proteinExistence type="inferred from homology"/>
<comment type="caution">
    <text evidence="3">The sequence shown here is derived from an EMBL/GenBank/DDBJ whole genome shotgun (WGS) entry which is preliminary data.</text>
</comment>
<sequence length="255" mass="29282">MRSTISAVILSKNEESVIADCLKSLDWADEIILLDSGSQDSTIEIANTYNAKVYYNLEWQGFGKQRQLAQSYASSDYILMIDSDERISENLKNSIIEILTQENTSRDLVYSCNRRNLFIDKYLSHGGWYPDKVIRIYHKSITYNDNLVHESLNYGDRSVINLHGDILHLTCRDLSTFTKKQIAYAEDWANERFIVGKKTSLLSAFTHAIFSFFKSYIIRAGFLDGAHGLVLSVSIFNYTLSKYLFLWAKCKSKQS</sequence>